<dbReference type="STRING" id="880071.Fleli_0738"/>
<keyword evidence="7" id="KW-0479">Metal-binding</keyword>
<evidence type="ECO:0000256" key="3">
    <source>
        <dbReference type="ARBA" id="ARBA00023133"/>
    </source>
</evidence>
<dbReference type="Proteomes" id="UP000006054">
    <property type="component" value="Chromosome"/>
</dbReference>
<proteinExistence type="inferred from homology"/>
<dbReference type="Gene3D" id="3.40.50.1400">
    <property type="match status" value="2"/>
</dbReference>
<comment type="function">
    <text evidence="7">Catalyzes the ferrous insertion into protoporphyrin IX.</text>
</comment>
<dbReference type="SUPFAM" id="SSF53800">
    <property type="entry name" value="Chelatase"/>
    <property type="match status" value="1"/>
</dbReference>
<dbReference type="GO" id="GO:0004325">
    <property type="term" value="F:ferrochelatase activity"/>
    <property type="evidence" value="ECO:0007669"/>
    <property type="project" value="UniProtKB-UniRule"/>
</dbReference>
<keyword evidence="10" id="KW-1185">Reference proteome</keyword>
<evidence type="ECO:0000256" key="5">
    <source>
        <dbReference type="ARBA" id="ARBA00023244"/>
    </source>
</evidence>
<reference evidence="10" key="1">
    <citation type="submission" date="2012-06" db="EMBL/GenBank/DDBJ databases">
        <title>The complete genome of Flexibacter litoralis DSM 6794.</title>
        <authorList>
            <person name="Lucas S."/>
            <person name="Copeland A."/>
            <person name="Lapidus A."/>
            <person name="Glavina del Rio T."/>
            <person name="Dalin E."/>
            <person name="Tice H."/>
            <person name="Bruce D."/>
            <person name="Goodwin L."/>
            <person name="Pitluck S."/>
            <person name="Peters L."/>
            <person name="Ovchinnikova G."/>
            <person name="Lu M."/>
            <person name="Kyrpides N."/>
            <person name="Mavromatis K."/>
            <person name="Ivanova N."/>
            <person name="Brettin T."/>
            <person name="Detter J.C."/>
            <person name="Han C."/>
            <person name="Larimer F."/>
            <person name="Land M."/>
            <person name="Hauser L."/>
            <person name="Markowitz V."/>
            <person name="Cheng J.-F."/>
            <person name="Hugenholtz P."/>
            <person name="Woyke T."/>
            <person name="Wu D."/>
            <person name="Spring S."/>
            <person name="Lang E."/>
            <person name="Kopitz M."/>
            <person name="Brambilla E."/>
            <person name="Klenk H.-P."/>
            <person name="Eisen J.A."/>
        </authorList>
    </citation>
    <scope>NUCLEOTIDE SEQUENCE [LARGE SCALE GENOMIC DNA]</scope>
    <source>
        <strain evidence="10">ATCC 23117 / DSM 6794 / NBRC 15988 / NCIMB 1366 / Sio-4</strain>
    </source>
</reference>
<accession>I4AGW3</accession>
<dbReference type="GO" id="GO:0005737">
    <property type="term" value="C:cytoplasm"/>
    <property type="evidence" value="ECO:0007669"/>
    <property type="project" value="UniProtKB-SubCell"/>
</dbReference>
<dbReference type="PANTHER" id="PTHR11108:SF1">
    <property type="entry name" value="FERROCHELATASE, MITOCHONDRIAL"/>
    <property type="match status" value="1"/>
</dbReference>
<evidence type="ECO:0000256" key="7">
    <source>
        <dbReference type="HAMAP-Rule" id="MF_00323"/>
    </source>
</evidence>
<evidence type="ECO:0000256" key="2">
    <source>
        <dbReference type="ARBA" id="ARBA00023004"/>
    </source>
</evidence>
<comment type="similarity">
    <text evidence="1 7 8">Belongs to the ferrochelatase family.</text>
</comment>
<comment type="catalytic activity">
    <reaction evidence="6">
        <text>Fe-coproporphyrin III + 2 H(+) = coproporphyrin III + Fe(2+)</text>
        <dbReference type="Rhea" id="RHEA:49572"/>
        <dbReference type="ChEBI" id="CHEBI:15378"/>
        <dbReference type="ChEBI" id="CHEBI:29033"/>
        <dbReference type="ChEBI" id="CHEBI:68438"/>
        <dbReference type="ChEBI" id="CHEBI:131725"/>
        <dbReference type="EC" id="4.99.1.9"/>
    </reaction>
    <physiologicalReaction direction="right-to-left" evidence="6">
        <dbReference type="Rhea" id="RHEA:49574"/>
    </physiologicalReaction>
</comment>
<dbReference type="Pfam" id="PF00762">
    <property type="entry name" value="Ferrochelatase"/>
    <property type="match status" value="1"/>
</dbReference>
<protein>
    <recommendedName>
        <fullName evidence="7">Ferrochelatase</fullName>
        <ecNumber evidence="7">4.98.1.1</ecNumber>
    </recommendedName>
    <alternativeName>
        <fullName evidence="7">Heme synthase</fullName>
    </alternativeName>
    <alternativeName>
        <fullName evidence="7">Protoheme ferro-lyase</fullName>
    </alternativeName>
</protein>
<name>I4AGW3_BERLS</name>
<keyword evidence="7" id="KW-0963">Cytoplasm</keyword>
<dbReference type="HAMAP" id="MF_00323">
    <property type="entry name" value="Ferrochelatase"/>
    <property type="match status" value="1"/>
</dbReference>
<dbReference type="CDD" id="cd00419">
    <property type="entry name" value="Ferrochelatase_C"/>
    <property type="match status" value="1"/>
</dbReference>
<comment type="pathway">
    <text evidence="7">Porphyrin-containing compound metabolism; protoheme biosynthesis; protoheme from protoporphyrin-IX: step 1/1.</text>
</comment>
<evidence type="ECO:0000256" key="6">
    <source>
        <dbReference type="ARBA" id="ARBA00024536"/>
    </source>
</evidence>
<organism evidence="9 10">
    <name type="scientific">Bernardetia litoralis (strain ATCC 23117 / DSM 6794 / NBRC 15988 / NCIMB 1366 / Fx l1 / Sio-4)</name>
    <name type="common">Flexibacter litoralis</name>
    <dbReference type="NCBI Taxonomy" id="880071"/>
    <lineage>
        <taxon>Bacteria</taxon>
        <taxon>Pseudomonadati</taxon>
        <taxon>Bacteroidota</taxon>
        <taxon>Cytophagia</taxon>
        <taxon>Cytophagales</taxon>
        <taxon>Bernardetiaceae</taxon>
        <taxon>Bernardetia</taxon>
    </lineage>
</organism>
<keyword evidence="4 7" id="KW-0456">Lyase</keyword>
<feature type="binding site" evidence="7">
    <location>
        <position position="206"/>
    </location>
    <ligand>
        <name>Fe(2+)</name>
        <dbReference type="ChEBI" id="CHEBI:29033"/>
    </ligand>
</feature>
<dbReference type="GO" id="GO:0046872">
    <property type="term" value="F:metal ion binding"/>
    <property type="evidence" value="ECO:0007669"/>
    <property type="project" value="UniProtKB-KW"/>
</dbReference>
<evidence type="ECO:0000256" key="1">
    <source>
        <dbReference type="ARBA" id="ARBA00007718"/>
    </source>
</evidence>
<dbReference type="InterPro" id="IPR033644">
    <property type="entry name" value="Ferrochelatase_C"/>
</dbReference>
<dbReference type="KEGG" id="fli:Fleli_0738"/>
<dbReference type="GO" id="GO:0006783">
    <property type="term" value="P:heme biosynthetic process"/>
    <property type="evidence" value="ECO:0007669"/>
    <property type="project" value="UniProtKB-UniRule"/>
</dbReference>
<dbReference type="EC" id="4.98.1.1" evidence="7"/>
<dbReference type="RefSeq" id="WP_014796656.1">
    <property type="nucleotide sequence ID" value="NC_018018.1"/>
</dbReference>
<dbReference type="UniPathway" id="UPA00252">
    <property type="reaction ID" value="UER00325"/>
</dbReference>
<dbReference type="InterPro" id="IPR001015">
    <property type="entry name" value="Ferrochelatase"/>
</dbReference>
<keyword evidence="5 7" id="KW-0627">Porphyrin biosynthesis</keyword>
<evidence type="ECO:0000313" key="9">
    <source>
        <dbReference type="EMBL" id="AFM03198.1"/>
    </source>
</evidence>
<keyword evidence="2 7" id="KW-0408">Iron</keyword>
<evidence type="ECO:0000256" key="8">
    <source>
        <dbReference type="RuleBase" id="RU004185"/>
    </source>
</evidence>
<dbReference type="eggNOG" id="COG0276">
    <property type="taxonomic scope" value="Bacteria"/>
</dbReference>
<dbReference type="AlphaFoldDB" id="I4AGW3"/>
<sequence>MKNAPIAVLLVNLGTPDSPKTPDVRKYLREFLLDGRVIDIPAPLRFALVNGVIAPFRSPKSAAEYQKLWTDRGSPLLYHGVDVAEKLQHSLDEYSSKETDKSKKQKYIVRLAMRYQSPSIPNVLSELQAMNPKKIIVIPMFPQYASASTGSVLEKIMQLVSKWLLIPEVSFVDSYPTDKKMIQAFALQGQELLKTHDYDHYVFSYHGLPQRQLKKASSHCKIGTCCENFSAVNRLCYRAQCYETSRHLAKELGITEKDYTVCFQSRLGSDPWIPPYTDDVIKEMYEEGYRKLIVFVPSFVADCLETSVEVAETYHEDFLALGGERWDMVDSLNSHPLWIESLEDMVLQRS</sequence>
<dbReference type="CDD" id="cd03411">
    <property type="entry name" value="Ferrochelatase_N"/>
    <property type="match status" value="1"/>
</dbReference>
<dbReference type="PATRIC" id="fig|880071.3.peg.710"/>
<dbReference type="EMBL" id="CP003345">
    <property type="protein sequence ID" value="AFM03198.1"/>
    <property type="molecule type" value="Genomic_DNA"/>
</dbReference>
<dbReference type="NCBIfam" id="TIGR00109">
    <property type="entry name" value="hemH"/>
    <property type="match status" value="1"/>
</dbReference>
<dbReference type="InterPro" id="IPR033659">
    <property type="entry name" value="Ferrochelatase_N"/>
</dbReference>
<dbReference type="HOGENOM" id="CLU_018884_0_1_10"/>
<feature type="binding site" evidence="7">
    <location>
        <position position="305"/>
    </location>
    <ligand>
        <name>Fe(2+)</name>
        <dbReference type="ChEBI" id="CHEBI:29033"/>
    </ligand>
</feature>
<dbReference type="OrthoDB" id="9809741at2"/>
<evidence type="ECO:0000256" key="4">
    <source>
        <dbReference type="ARBA" id="ARBA00023239"/>
    </source>
</evidence>
<gene>
    <name evidence="7" type="primary">hemH</name>
    <name evidence="9" type="ordered locus">Fleli_0738</name>
</gene>
<evidence type="ECO:0000313" key="10">
    <source>
        <dbReference type="Proteomes" id="UP000006054"/>
    </source>
</evidence>
<keyword evidence="3 7" id="KW-0350">Heme biosynthesis</keyword>
<comment type="catalytic activity">
    <reaction evidence="7">
        <text>heme b + 2 H(+) = protoporphyrin IX + Fe(2+)</text>
        <dbReference type="Rhea" id="RHEA:22584"/>
        <dbReference type="ChEBI" id="CHEBI:15378"/>
        <dbReference type="ChEBI" id="CHEBI:29033"/>
        <dbReference type="ChEBI" id="CHEBI:57306"/>
        <dbReference type="ChEBI" id="CHEBI:60344"/>
        <dbReference type="EC" id="4.98.1.1"/>
    </reaction>
</comment>
<comment type="subcellular location">
    <subcellularLocation>
        <location evidence="7">Cytoplasm</location>
    </subcellularLocation>
</comment>
<dbReference type="PANTHER" id="PTHR11108">
    <property type="entry name" value="FERROCHELATASE"/>
    <property type="match status" value="1"/>
</dbReference>